<comment type="subcellular location">
    <subcellularLocation>
        <location evidence="1">Cell outer membrane</location>
    </subcellularLocation>
</comment>
<keyword evidence="5" id="KW-0812">Transmembrane</keyword>
<comment type="caution">
    <text evidence="8">The sequence shown here is derived from an EMBL/GenBank/DDBJ whole genome shotgun (WGS) entry which is preliminary data.</text>
</comment>
<keyword evidence="5" id="KW-1133">Transmembrane helix</keyword>
<dbReference type="PANTHER" id="PTHR30329">
    <property type="entry name" value="STATOR ELEMENT OF FLAGELLAR MOTOR COMPLEX"/>
    <property type="match status" value="1"/>
</dbReference>
<keyword evidence="9" id="KW-1185">Reference proteome</keyword>
<organism evidence="8 9">
    <name type="scientific">Alteromonas salexigens</name>
    <dbReference type="NCBI Taxonomy" id="2982530"/>
    <lineage>
        <taxon>Bacteria</taxon>
        <taxon>Pseudomonadati</taxon>
        <taxon>Pseudomonadota</taxon>
        <taxon>Gammaproteobacteria</taxon>
        <taxon>Alteromonadales</taxon>
        <taxon>Alteromonadaceae</taxon>
        <taxon>Alteromonas/Salinimonas group</taxon>
        <taxon>Alteromonas</taxon>
    </lineage>
</organism>
<proteinExistence type="predicted"/>
<dbReference type="Proteomes" id="UP001209257">
    <property type="component" value="Unassembled WGS sequence"/>
</dbReference>
<evidence type="ECO:0000259" key="7">
    <source>
        <dbReference type="PROSITE" id="PS51123"/>
    </source>
</evidence>
<feature type="domain" description="OmpA-like" evidence="7">
    <location>
        <begin position="116"/>
        <end position="231"/>
    </location>
</feature>
<evidence type="ECO:0000256" key="2">
    <source>
        <dbReference type="ARBA" id="ARBA00023136"/>
    </source>
</evidence>
<gene>
    <name evidence="8" type="primary">pdsO</name>
    <name evidence="8" type="ORF">OCL06_08090</name>
</gene>
<evidence type="ECO:0000256" key="3">
    <source>
        <dbReference type="ARBA" id="ARBA00023237"/>
    </source>
</evidence>
<evidence type="ECO:0000256" key="6">
    <source>
        <dbReference type="SAM" id="SignalP"/>
    </source>
</evidence>
<keyword evidence="3" id="KW-0998">Cell outer membrane</keyword>
<feature type="transmembrane region" description="Helical" evidence="5">
    <location>
        <begin position="37"/>
        <end position="63"/>
    </location>
</feature>
<dbReference type="PANTHER" id="PTHR30329:SF21">
    <property type="entry name" value="LIPOPROTEIN YIAD-RELATED"/>
    <property type="match status" value="1"/>
</dbReference>
<evidence type="ECO:0000256" key="4">
    <source>
        <dbReference type="PROSITE-ProRule" id="PRU00473"/>
    </source>
</evidence>
<sequence length="238" mass="25353">MLQIKSSHSLLTAGLLSVALSMPAAAAKETTRGDKEVAIGLGTGAVVGTIIAGPAGAIVAAVFGAMIGNDQVQNAELAASREALNETQEALFAMHDELAGMQQQARLTRVNYQAEPEYKVLALESSVQFKTGSVTIEPEFEGQLDRIAKSLTQHPSLTIRLTGHADNRGDAAFNQALSMQRALSVKKYLTGQGVAANQILTVAVGEQESRAESYEDTFFDRRVVLHIAEEGETLTAQR</sequence>
<dbReference type="InterPro" id="IPR006664">
    <property type="entry name" value="OMP_bac"/>
</dbReference>
<protein>
    <submittedName>
        <fullName evidence="8">Sortase-associated OmpA-like protein PdsO</fullName>
    </submittedName>
</protein>
<feature type="signal peptide" evidence="6">
    <location>
        <begin position="1"/>
        <end position="26"/>
    </location>
</feature>
<dbReference type="EMBL" id="JAOTJC010000007">
    <property type="protein sequence ID" value="MCU7554557.1"/>
    <property type="molecule type" value="Genomic_DNA"/>
</dbReference>
<accession>A0ABT2VML2</accession>
<dbReference type="Pfam" id="PF00691">
    <property type="entry name" value="OmpA"/>
    <property type="match status" value="1"/>
</dbReference>
<dbReference type="PROSITE" id="PS51123">
    <property type="entry name" value="OMPA_2"/>
    <property type="match status" value="1"/>
</dbReference>
<keyword evidence="2 4" id="KW-0472">Membrane</keyword>
<dbReference type="NCBIfam" id="TIGR03789">
    <property type="entry name" value="pdsO"/>
    <property type="match status" value="1"/>
</dbReference>
<evidence type="ECO:0000256" key="1">
    <source>
        <dbReference type="ARBA" id="ARBA00004442"/>
    </source>
</evidence>
<keyword evidence="6" id="KW-0732">Signal</keyword>
<dbReference type="RefSeq" id="WP_262993285.1">
    <property type="nucleotide sequence ID" value="NZ_JAOTJC010000007.1"/>
</dbReference>
<reference evidence="9" key="1">
    <citation type="submission" date="2023-07" db="EMBL/GenBank/DDBJ databases">
        <title>Study on multiphase classification of strain Alteromonas salexigens isolated from the Yellow Sea.</title>
        <authorList>
            <person name="Sun L."/>
        </authorList>
    </citation>
    <scope>NUCLEOTIDE SEQUENCE [LARGE SCALE GENOMIC DNA]</scope>
    <source>
        <strain evidence="9">ASW11-19</strain>
    </source>
</reference>
<dbReference type="InterPro" id="IPR006665">
    <property type="entry name" value="OmpA-like"/>
</dbReference>
<dbReference type="PRINTS" id="PR01021">
    <property type="entry name" value="OMPADOMAIN"/>
</dbReference>
<dbReference type="CDD" id="cd07185">
    <property type="entry name" value="OmpA_C-like"/>
    <property type="match status" value="1"/>
</dbReference>
<dbReference type="InterPro" id="IPR050330">
    <property type="entry name" value="Bact_OuterMem_StrucFunc"/>
</dbReference>
<evidence type="ECO:0000313" key="9">
    <source>
        <dbReference type="Proteomes" id="UP001209257"/>
    </source>
</evidence>
<dbReference type="InterPro" id="IPR036737">
    <property type="entry name" value="OmpA-like_sf"/>
</dbReference>
<dbReference type="InterPro" id="IPR022511">
    <property type="entry name" value="PdsO"/>
</dbReference>
<dbReference type="Gene3D" id="3.30.1330.60">
    <property type="entry name" value="OmpA-like domain"/>
    <property type="match status" value="1"/>
</dbReference>
<name>A0ABT2VML2_9ALTE</name>
<dbReference type="SUPFAM" id="SSF103088">
    <property type="entry name" value="OmpA-like"/>
    <property type="match status" value="1"/>
</dbReference>
<evidence type="ECO:0000313" key="8">
    <source>
        <dbReference type="EMBL" id="MCU7554557.1"/>
    </source>
</evidence>
<evidence type="ECO:0000256" key="5">
    <source>
        <dbReference type="SAM" id="Phobius"/>
    </source>
</evidence>
<feature type="chain" id="PRO_5045329918" evidence="6">
    <location>
        <begin position="27"/>
        <end position="238"/>
    </location>
</feature>